<dbReference type="SUPFAM" id="SSF56935">
    <property type="entry name" value="Porins"/>
    <property type="match status" value="1"/>
</dbReference>
<sequence length="405" mass="43406">MNTPLRSICQVSALALFSLPVFAQNPKERVLVVSPAVGEVIDGTEKARYGLFPLYAADTYQEAQFVRALSPDSTITLRIRLRDGRQVDRPSMLAEFLAVRDVIERRIKEVGETVPMAAPVQSQNGAPEPGAAVPSMEKSVKPNAIPEILGRTYSVELVTGTSFMGVLRGATAKELEFETKDLGVLHVQRINIKRLELLTGDQARKGYSDVGNGTRMLFAPTARNLRRGEGYVQDILVYFIGANYGITDNISLGVLVPVLPFIAGTAFALTPKVSFPVTEKFSVGAGALYARISAFGESAGGGIGYGLGTYGTADNNLTFGLGYGFTDSGETSSSPVVVLGGAKRISNYVSLINETYIFDGGVLGLVGGRYHVRRLSASLGFAYGTDVGGIYPAYLEAAYRFGRKK</sequence>
<keyword evidence="1" id="KW-0732">Signal</keyword>
<protein>
    <submittedName>
        <fullName evidence="2">Uncharacterized protein</fullName>
    </submittedName>
</protein>
<feature type="chain" id="PRO_5046226871" evidence="1">
    <location>
        <begin position="24"/>
        <end position="405"/>
    </location>
</feature>
<evidence type="ECO:0000313" key="3">
    <source>
        <dbReference type="Proteomes" id="UP000597617"/>
    </source>
</evidence>
<dbReference type="Proteomes" id="UP000597617">
    <property type="component" value="Unassembled WGS sequence"/>
</dbReference>
<evidence type="ECO:0000256" key="1">
    <source>
        <dbReference type="SAM" id="SignalP"/>
    </source>
</evidence>
<gene>
    <name evidence="2" type="ORF">I2I05_13535</name>
</gene>
<keyword evidence="3" id="KW-1185">Reference proteome</keyword>
<reference evidence="2 3" key="1">
    <citation type="submission" date="2020-11" db="EMBL/GenBank/DDBJ databases">
        <authorList>
            <person name="Kim M.K."/>
        </authorList>
    </citation>
    <scope>NUCLEOTIDE SEQUENCE [LARGE SCALE GENOMIC DNA]</scope>
    <source>
        <strain evidence="2 3">BT683</strain>
    </source>
</reference>
<organism evidence="2 3">
    <name type="scientific">Hymenobacter jeongseonensis</name>
    <dbReference type="NCBI Taxonomy" id="2791027"/>
    <lineage>
        <taxon>Bacteria</taxon>
        <taxon>Pseudomonadati</taxon>
        <taxon>Bacteroidota</taxon>
        <taxon>Cytophagia</taxon>
        <taxon>Cytophagales</taxon>
        <taxon>Hymenobacteraceae</taxon>
        <taxon>Hymenobacter</taxon>
    </lineage>
</organism>
<comment type="caution">
    <text evidence="2">The sequence shown here is derived from an EMBL/GenBank/DDBJ whole genome shotgun (WGS) entry which is preliminary data.</text>
</comment>
<feature type="signal peptide" evidence="1">
    <location>
        <begin position="1"/>
        <end position="23"/>
    </location>
</feature>
<evidence type="ECO:0000313" key="2">
    <source>
        <dbReference type="EMBL" id="MBF9238422.1"/>
    </source>
</evidence>
<proteinExistence type="predicted"/>
<dbReference type="RefSeq" id="WP_196282805.1">
    <property type="nucleotide sequence ID" value="NZ_JADQDQ010000006.1"/>
</dbReference>
<name>A0ABS0IJT5_9BACT</name>
<accession>A0ABS0IJT5</accession>
<dbReference type="EMBL" id="JADQDQ010000006">
    <property type="protein sequence ID" value="MBF9238422.1"/>
    <property type="molecule type" value="Genomic_DNA"/>
</dbReference>